<dbReference type="PANTHER" id="PTHR34849">
    <property type="entry name" value="SSL5025 PROTEIN"/>
    <property type="match status" value="1"/>
</dbReference>
<proteinExistence type="predicted"/>
<dbReference type="SUPFAM" id="SSF46689">
    <property type="entry name" value="Homeodomain-like"/>
    <property type="match status" value="1"/>
</dbReference>
<evidence type="ECO:0000313" key="2">
    <source>
        <dbReference type="Proteomes" id="UP000187941"/>
    </source>
</evidence>
<sequence length="80" mass="9111">MTAIHWRDYIVSDPRIMLGKPTIKGTRITVELIVDRMSYGETIDDILEAYPHLTREGILACLRYAAYTLNQELDDVDVAA</sequence>
<accession>A0A1P9WXQ2</accession>
<dbReference type="STRING" id="1178516.AWR27_13115"/>
<protein>
    <submittedName>
        <fullName evidence="1">Antitoxin</fullName>
    </submittedName>
</protein>
<organism evidence="1 2">
    <name type="scientific">Spirosoma montaniterrae</name>
    <dbReference type="NCBI Taxonomy" id="1178516"/>
    <lineage>
        <taxon>Bacteria</taxon>
        <taxon>Pseudomonadati</taxon>
        <taxon>Bacteroidota</taxon>
        <taxon>Cytophagia</taxon>
        <taxon>Cytophagales</taxon>
        <taxon>Cytophagaceae</taxon>
        <taxon>Spirosoma</taxon>
    </lineage>
</organism>
<dbReference type="KEGG" id="smon:AWR27_13115"/>
<gene>
    <name evidence="1" type="ORF">AWR27_13115</name>
</gene>
<dbReference type="InterPro" id="IPR009057">
    <property type="entry name" value="Homeodomain-like_sf"/>
</dbReference>
<dbReference type="PANTHER" id="PTHR34849:SF3">
    <property type="entry name" value="SSR2962 PROTEIN"/>
    <property type="match status" value="1"/>
</dbReference>
<keyword evidence="2" id="KW-1185">Reference proteome</keyword>
<dbReference type="Gene3D" id="1.10.10.10">
    <property type="entry name" value="Winged helix-like DNA-binding domain superfamily/Winged helix DNA-binding domain"/>
    <property type="match status" value="1"/>
</dbReference>
<dbReference type="EMBL" id="CP014263">
    <property type="protein sequence ID" value="AQG80176.1"/>
    <property type="molecule type" value="Genomic_DNA"/>
</dbReference>
<name>A0A1P9WXQ2_9BACT</name>
<dbReference type="Proteomes" id="UP000187941">
    <property type="component" value="Chromosome"/>
</dbReference>
<dbReference type="InterPro" id="IPR036388">
    <property type="entry name" value="WH-like_DNA-bd_sf"/>
</dbReference>
<dbReference type="OrthoDB" id="1494556at2"/>
<reference evidence="1 2" key="1">
    <citation type="submission" date="2016-01" db="EMBL/GenBank/DDBJ databases">
        <authorList>
            <person name="Oliw E.H."/>
        </authorList>
    </citation>
    <scope>NUCLEOTIDE SEQUENCE [LARGE SCALE GENOMIC DNA]</scope>
    <source>
        <strain evidence="1 2">DY10</strain>
    </source>
</reference>
<dbReference type="AlphaFoldDB" id="A0A1P9WXQ2"/>
<evidence type="ECO:0000313" key="1">
    <source>
        <dbReference type="EMBL" id="AQG80176.1"/>
    </source>
</evidence>
<dbReference type="RefSeq" id="WP_077131600.1">
    <property type="nucleotide sequence ID" value="NZ_CP014263.1"/>
</dbReference>
<dbReference type="InterPro" id="IPR007367">
    <property type="entry name" value="DUF433"/>
</dbReference>
<dbReference type="Pfam" id="PF04255">
    <property type="entry name" value="DUF433"/>
    <property type="match status" value="1"/>
</dbReference>